<dbReference type="GO" id="GO:0015976">
    <property type="term" value="P:carbon utilization"/>
    <property type="evidence" value="ECO:0007669"/>
    <property type="project" value="InterPro"/>
</dbReference>
<dbReference type="InterPro" id="IPR015892">
    <property type="entry name" value="Carbonic_anhydrase_CS"/>
</dbReference>
<dbReference type="Proteomes" id="UP000403266">
    <property type="component" value="Unassembled WGS sequence"/>
</dbReference>
<comment type="similarity">
    <text evidence="1">Belongs to the beta-class carbonic anhydrase family.</text>
</comment>
<dbReference type="Pfam" id="PF00484">
    <property type="entry name" value="Pro_CA"/>
    <property type="match status" value="1"/>
</dbReference>
<dbReference type="SUPFAM" id="SSF53056">
    <property type="entry name" value="beta-carbonic anhydrase, cab"/>
    <property type="match status" value="1"/>
</dbReference>
<dbReference type="EMBL" id="VOSK01000096">
    <property type="protein sequence ID" value="MPR27580.1"/>
    <property type="molecule type" value="Genomic_DNA"/>
</dbReference>
<protein>
    <recommendedName>
        <fullName evidence="2">carbonic anhydrase</fullName>
        <ecNumber evidence="2">4.2.1.1</ecNumber>
    </recommendedName>
</protein>
<gene>
    <name evidence="7" type="ORF">FS320_20955</name>
</gene>
<dbReference type="PANTHER" id="PTHR11002:SF79">
    <property type="entry name" value="CARBONIC ANHYDRASE 2"/>
    <property type="match status" value="1"/>
</dbReference>
<dbReference type="InterPro" id="IPR036874">
    <property type="entry name" value="Carbonic_anhydrase_sf"/>
</dbReference>
<dbReference type="OrthoDB" id="9797527at2"/>
<feature type="binding site" evidence="6">
    <location>
        <position position="110"/>
    </location>
    <ligand>
        <name>Zn(2+)</name>
        <dbReference type="ChEBI" id="CHEBI:29105"/>
    </ligand>
</feature>
<dbReference type="InterPro" id="IPR001765">
    <property type="entry name" value="Carbonic_anhydrase"/>
</dbReference>
<feature type="binding site" evidence="6">
    <location>
        <position position="56"/>
    </location>
    <ligand>
        <name>Zn(2+)</name>
        <dbReference type="ChEBI" id="CHEBI:29105"/>
    </ligand>
</feature>
<evidence type="ECO:0000313" key="7">
    <source>
        <dbReference type="EMBL" id="MPR27580.1"/>
    </source>
</evidence>
<accession>A0A5N7MLS5</accession>
<evidence type="ECO:0000256" key="2">
    <source>
        <dbReference type="ARBA" id="ARBA00012925"/>
    </source>
</evidence>
<keyword evidence="8" id="KW-1185">Reference proteome</keyword>
<comment type="caution">
    <text evidence="7">The sequence shown here is derived from an EMBL/GenBank/DDBJ whole genome shotgun (WGS) entry which is preliminary data.</text>
</comment>
<keyword evidence="6" id="KW-0479">Metal-binding</keyword>
<dbReference type="PROSITE" id="PS00704">
    <property type="entry name" value="PROK_CO2_ANHYDRASE_1"/>
    <property type="match status" value="1"/>
</dbReference>
<keyword evidence="4" id="KW-0456">Lyase</keyword>
<dbReference type="EC" id="4.2.1.1" evidence="2"/>
<dbReference type="GO" id="GO:0008270">
    <property type="term" value="F:zinc ion binding"/>
    <property type="evidence" value="ECO:0007669"/>
    <property type="project" value="InterPro"/>
</dbReference>
<evidence type="ECO:0000256" key="1">
    <source>
        <dbReference type="ARBA" id="ARBA00006217"/>
    </source>
</evidence>
<proteinExistence type="inferred from homology"/>
<organism evidence="7 8">
    <name type="scientific">Microvirga tunisiensis</name>
    <dbReference type="NCBI Taxonomy" id="2108360"/>
    <lineage>
        <taxon>Bacteria</taxon>
        <taxon>Pseudomonadati</taxon>
        <taxon>Pseudomonadota</taxon>
        <taxon>Alphaproteobacteria</taxon>
        <taxon>Hyphomicrobiales</taxon>
        <taxon>Methylobacteriaceae</taxon>
        <taxon>Microvirga</taxon>
    </lineage>
</organism>
<dbReference type="GO" id="GO:0004089">
    <property type="term" value="F:carbonate dehydratase activity"/>
    <property type="evidence" value="ECO:0007669"/>
    <property type="project" value="UniProtKB-EC"/>
</dbReference>
<evidence type="ECO:0000313" key="8">
    <source>
        <dbReference type="Proteomes" id="UP000403266"/>
    </source>
</evidence>
<evidence type="ECO:0000256" key="3">
    <source>
        <dbReference type="ARBA" id="ARBA00022833"/>
    </source>
</evidence>
<sequence length="203" mass="21967">MRMTNAVRADDALRFLVEGNARFQRGEARLTGMRPDVLAKLAKGQQPFPTILGCSDSRVAPELIFDAVLGELFVIRVAGNVLSSEIAGSLQYAGAHLRTPLFVVLGHSGCGAVRAALAYRLRGVRHQSRIQVLVDSILPGLREIEADALTESQLSAAVEANVWWTMRQILETEAGVRVAAGEFKLVGGVYDIITGAVHFLEET</sequence>
<name>A0A5N7MLS5_9HYPH</name>
<keyword evidence="3 6" id="KW-0862">Zinc</keyword>
<evidence type="ECO:0000256" key="5">
    <source>
        <dbReference type="ARBA" id="ARBA00048348"/>
    </source>
</evidence>
<feature type="binding site" evidence="6">
    <location>
        <position position="54"/>
    </location>
    <ligand>
        <name>Zn(2+)</name>
        <dbReference type="ChEBI" id="CHEBI:29105"/>
    </ligand>
</feature>
<feature type="binding site" evidence="6">
    <location>
        <position position="107"/>
    </location>
    <ligand>
        <name>Zn(2+)</name>
        <dbReference type="ChEBI" id="CHEBI:29105"/>
    </ligand>
</feature>
<dbReference type="AlphaFoldDB" id="A0A5N7MLS5"/>
<dbReference type="PANTHER" id="PTHR11002">
    <property type="entry name" value="CARBONIC ANHYDRASE"/>
    <property type="match status" value="1"/>
</dbReference>
<comment type="catalytic activity">
    <reaction evidence="5">
        <text>hydrogencarbonate + H(+) = CO2 + H2O</text>
        <dbReference type="Rhea" id="RHEA:10748"/>
        <dbReference type="ChEBI" id="CHEBI:15377"/>
        <dbReference type="ChEBI" id="CHEBI:15378"/>
        <dbReference type="ChEBI" id="CHEBI:16526"/>
        <dbReference type="ChEBI" id="CHEBI:17544"/>
        <dbReference type="EC" id="4.2.1.1"/>
    </reaction>
</comment>
<dbReference type="Gene3D" id="3.40.1050.10">
    <property type="entry name" value="Carbonic anhydrase"/>
    <property type="match status" value="1"/>
</dbReference>
<dbReference type="SMART" id="SM00947">
    <property type="entry name" value="Pro_CA"/>
    <property type="match status" value="1"/>
</dbReference>
<evidence type="ECO:0000256" key="4">
    <source>
        <dbReference type="ARBA" id="ARBA00023239"/>
    </source>
</evidence>
<comment type="cofactor">
    <cofactor evidence="6">
        <name>Zn(2+)</name>
        <dbReference type="ChEBI" id="CHEBI:29105"/>
    </cofactor>
    <text evidence="6">Binds 1 zinc ion per subunit.</text>
</comment>
<reference evidence="7 8" key="1">
    <citation type="journal article" date="2019" name="Syst. Appl. Microbiol.">
        <title>Microvirga tunisiensis sp. nov., a root nodule symbiotic bacterium isolated from Lupinus micranthus and L. luteus grown in Northern Tunisia.</title>
        <authorList>
            <person name="Msaddak A."/>
            <person name="Rejili M."/>
            <person name="Duran D."/>
            <person name="Mars M."/>
            <person name="Palacios J.M."/>
            <person name="Ruiz-Argueso T."/>
            <person name="Rey L."/>
            <person name="Imperial J."/>
        </authorList>
    </citation>
    <scope>NUCLEOTIDE SEQUENCE [LARGE SCALE GENOMIC DNA]</scope>
    <source>
        <strain evidence="7 8">Lmie10</strain>
    </source>
</reference>
<evidence type="ECO:0000256" key="6">
    <source>
        <dbReference type="PIRSR" id="PIRSR601765-1"/>
    </source>
</evidence>